<feature type="region of interest" description="Disordered" evidence="2">
    <location>
        <begin position="95"/>
        <end position="181"/>
    </location>
</feature>
<dbReference type="Pfam" id="PF00010">
    <property type="entry name" value="HLH"/>
    <property type="match status" value="1"/>
</dbReference>
<dbReference type="SMART" id="SM00353">
    <property type="entry name" value="HLH"/>
    <property type="match status" value="1"/>
</dbReference>
<gene>
    <name evidence="4" type="ORF">HNAJ_LOCUS7489</name>
</gene>
<dbReference type="SUPFAM" id="SSF47459">
    <property type="entry name" value="HLH, helix-loop-helix DNA-binding domain"/>
    <property type="match status" value="1"/>
</dbReference>
<evidence type="ECO:0000313" key="4">
    <source>
        <dbReference type="EMBL" id="VDO03349.1"/>
    </source>
</evidence>
<feature type="coiled-coil region" evidence="1">
    <location>
        <begin position="488"/>
        <end position="515"/>
    </location>
</feature>
<keyword evidence="1" id="KW-0175">Coiled coil</keyword>
<dbReference type="PROSITE" id="PS50888">
    <property type="entry name" value="BHLH"/>
    <property type="match status" value="1"/>
</dbReference>
<feature type="region of interest" description="Disordered" evidence="2">
    <location>
        <begin position="361"/>
        <end position="384"/>
    </location>
</feature>
<sequence length="593" mass="63271">MDNISNNELAPAASQSHLAGASYINGRDFLTHFANLSSHERPKSKSPNIPSSTNNNPSNTNTADIYSAILNSQQQQQSQQPISMDETLAAPTSFSSPIRHLSEPSNAPNRRSPIVEEPMEHTPRSCRTSPSVPIKSFQQFQQQRSTSPPRSLDSSPNHNSNNNSSSMEPQSSTASSTASVFSLTQSSLQELMRKSGSSIPAEEIKKANNSSQLYLLVPSNYPVLVAVGNERKKASAAAAVAASAVNEPTTRSLLERFQFNSSTTSNPPPALPQQPSPTVVQAAQLDGGQRQMSAGVNASLPRAPRKNSTNIPPMILQSLKGVVPPINFREILESGGAAGNGNSGGNANLSSFTLSYGASDLPSSGAGDHPSLPGDRKKSLTVPPDAASSFLEGFRAATAAAAAAEVKIKPPSSSGAASTTGPSGPDSGLCPSADGLLGTDSNGNLERRRRDRINTWIAELYKLLPPEQQAKSQYQSKGVVLKRVCEYFQNYDATLKSLREENSIFKQEIYRLTRENQLLRSSLNAAHFQQQPSSAPSGTHSVAVGVTTECDDSKTPSPSKRTHFVTSNDVKIELETVSALVLFRSAVLKHERG</sequence>
<evidence type="ECO:0000313" key="6">
    <source>
        <dbReference type="WBParaSite" id="HNAJ_0000749301-mRNA-1"/>
    </source>
</evidence>
<feature type="domain" description="BHLH" evidence="3">
    <location>
        <begin position="437"/>
        <end position="491"/>
    </location>
</feature>
<keyword evidence="5" id="KW-1185">Reference proteome</keyword>
<dbReference type="Proteomes" id="UP000278807">
    <property type="component" value="Unassembled WGS sequence"/>
</dbReference>
<dbReference type="InterPro" id="IPR036638">
    <property type="entry name" value="HLH_DNA-bd_sf"/>
</dbReference>
<proteinExistence type="predicted"/>
<reference evidence="6" key="1">
    <citation type="submission" date="2016-04" db="UniProtKB">
        <authorList>
            <consortium name="WormBaseParasite"/>
        </authorList>
    </citation>
    <scope>IDENTIFICATION</scope>
</reference>
<dbReference type="CDD" id="cd11396">
    <property type="entry name" value="bHLHzip_USF"/>
    <property type="match status" value="1"/>
</dbReference>
<name>A0A158QHI4_RODNA</name>
<feature type="region of interest" description="Disordered" evidence="2">
    <location>
        <begin position="38"/>
        <end position="62"/>
    </location>
</feature>
<feature type="region of interest" description="Disordered" evidence="2">
    <location>
        <begin position="406"/>
        <end position="446"/>
    </location>
</feature>
<dbReference type="Gene3D" id="4.10.280.10">
    <property type="entry name" value="Helix-loop-helix DNA-binding domain"/>
    <property type="match status" value="1"/>
</dbReference>
<feature type="compositionally biased region" description="Low complexity" evidence="2">
    <location>
        <begin position="45"/>
        <end position="62"/>
    </location>
</feature>
<dbReference type="GO" id="GO:0046983">
    <property type="term" value="F:protein dimerization activity"/>
    <property type="evidence" value="ECO:0007669"/>
    <property type="project" value="InterPro"/>
</dbReference>
<organism evidence="6">
    <name type="scientific">Rodentolepis nana</name>
    <name type="common">Dwarf tapeworm</name>
    <name type="synonym">Hymenolepis nana</name>
    <dbReference type="NCBI Taxonomy" id="102285"/>
    <lineage>
        <taxon>Eukaryota</taxon>
        <taxon>Metazoa</taxon>
        <taxon>Spiralia</taxon>
        <taxon>Lophotrochozoa</taxon>
        <taxon>Platyhelminthes</taxon>
        <taxon>Cestoda</taxon>
        <taxon>Eucestoda</taxon>
        <taxon>Cyclophyllidea</taxon>
        <taxon>Hymenolepididae</taxon>
        <taxon>Rodentolepis</taxon>
    </lineage>
</organism>
<feature type="compositionally biased region" description="Low complexity" evidence="2">
    <location>
        <begin position="151"/>
        <end position="179"/>
    </location>
</feature>
<accession>A0A158QHI4</accession>
<evidence type="ECO:0000256" key="1">
    <source>
        <dbReference type="SAM" id="Coils"/>
    </source>
</evidence>
<dbReference type="AlphaFoldDB" id="A0A158QHI4"/>
<dbReference type="InterPro" id="IPR011598">
    <property type="entry name" value="bHLH_dom"/>
</dbReference>
<feature type="compositionally biased region" description="Low complexity" evidence="2">
    <location>
        <begin position="406"/>
        <end position="425"/>
    </location>
</feature>
<dbReference type="STRING" id="102285.A0A158QHI4"/>
<reference evidence="4 5" key="2">
    <citation type="submission" date="2018-11" db="EMBL/GenBank/DDBJ databases">
        <authorList>
            <consortium name="Pathogen Informatics"/>
        </authorList>
    </citation>
    <scope>NUCLEOTIDE SEQUENCE [LARGE SCALE GENOMIC DNA]</scope>
</reference>
<evidence type="ECO:0000313" key="5">
    <source>
        <dbReference type="Proteomes" id="UP000278807"/>
    </source>
</evidence>
<evidence type="ECO:0000256" key="2">
    <source>
        <dbReference type="SAM" id="MobiDB-lite"/>
    </source>
</evidence>
<dbReference type="OrthoDB" id="6277925at2759"/>
<dbReference type="EMBL" id="UZAE01012063">
    <property type="protein sequence ID" value="VDO03349.1"/>
    <property type="molecule type" value="Genomic_DNA"/>
</dbReference>
<protein>
    <submittedName>
        <fullName evidence="6">BHLH domain-containing protein</fullName>
    </submittedName>
</protein>
<evidence type="ECO:0000259" key="3">
    <source>
        <dbReference type="PROSITE" id="PS50888"/>
    </source>
</evidence>
<dbReference type="WBParaSite" id="HNAJ_0000749301-mRNA-1">
    <property type="protein sequence ID" value="HNAJ_0000749301-mRNA-1"/>
    <property type="gene ID" value="HNAJ_0000749301"/>
</dbReference>